<keyword evidence="2" id="KW-1185">Reference proteome</keyword>
<dbReference type="EMBL" id="FOSV01000028">
    <property type="protein sequence ID" value="SFL86918.1"/>
    <property type="molecule type" value="Genomic_DNA"/>
</dbReference>
<proteinExistence type="predicted"/>
<protein>
    <submittedName>
        <fullName evidence="1">Uncharacterized protein</fullName>
    </submittedName>
</protein>
<accession>A0A1I4L7A1</accession>
<evidence type="ECO:0000313" key="2">
    <source>
        <dbReference type="Proteomes" id="UP000198804"/>
    </source>
</evidence>
<evidence type="ECO:0000313" key="1">
    <source>
        <dbReference type="EMBL" id="SFL86918.1"/>
    </source>
</evidence>
<dbReference type="Proteomes" id="UP000198804">
    <property type="component" value="Unassembled WGS sequence"/>
</dbReference>
<reference evidence="2" key="1">
    <citation type="submission" date="2016-10" db="EMBL/GenBank/DDBJ databases">
        <authorList>
            <person name="Varghese N."/>
            <person name="Submissions S."/>
        </authorList>
    </citation>
    <scope>NUCLEOTIDE SEQUENCE [LARGE SCALE GENOMIC DNA]</scope>
    <source>
        <strain evidence="2">CGMCC 1.6474</strain>
    </source>
</reference>
<name>A0A1I4L7A1_9HYPH</name>
<gene>
    <name evidence="1" type="ORF">SAMN04488125_1289</name>
</gene>
<organism evidence="1 2">
    <name type="scientific">Methylorubrum salsuginis</name>
    <dbReference type="NCBI Taxonomy" id="414703"/>
    <lineage>
        <taxon>Bacteria</taxon>
        <taxon>Pseudomonadati</taxon>
        <taxon>Pseudomonadota</taxon>
        <taxon>Alphaproteobacteria</taxon>
        <taxon>Hyphomicrobiales</taxon>
        <taxon>Methylobacteriaceae</taxon>
        <taxon>Methylorubrum</taxon>
    </lineage>
</organism>
<dbReference type="AlphaFoldDB" id="A0A1I4L7A1"/>
<sequence length="68" mass="8019">MRCVHSISLRNDRCLSDWRVFRGPCIIHRRWDRRALREIGPEDATFDMIAFRGTVLGDGSDERRALLF</sequence>